<evidence type="ECO:0000313" key="1">
    <source>
        <dbReference type="EMBL" id="CAL7944613.1"/>
    </source>
</evidence>
<sequence>MDPRCNKPRDFVAIYRNLTEEVHKMKRLQMKWLQKYEWLLDEYSKLDKEMEKLCEEKQTVIATETFVREEGKTCLPAPITTSGEYGWLATKPKFQLEKYGAYTPQYPDPLKEVEQLTGNMPVLAGGIGYIW</sequence>
<keyword evidence="2" id="KW-1185">Reference proteome</keyword>
<comment type="caution">
    <text evidence="1">The sequence shown here is derived from an EMBL/GenBank/DDBJ whole genome shotgun (WGS) entry which is preliminary data.</text>
</comment>
<gene>
    <name evidence="1" type="ORF">XYLVIOL_LOCUS6749</name>
</gene>
<dbReference type="EMBL" id="CAXAJV020001293">
    <property type="protein sequence ID" value="CAL7944613.1"/>
    <property type="molecule type" value="Genomic_DNA"/>
</dbReference>
<dbReference type="Pfam" id="PF14945">
    <property type="entry name" value="LLC1"/>
    <property type="match status" value="1"/>
</dbReference>
<accession>A0ABP1NYB4</accession>
<evidence type="ECO:0000313" key="2">
    <source>
        <dbReference type="Proteomes" id="UP001642520"/>
    </source>
</evidence>
<organism evidence="1 2">
    <name type="scientific">Xylocopa violacea</name>
    <name type="common">Violet carpenter bee</name>
    <name type="synonym">Apis violacea</name>
    <dbReference type="NCBI Taxonomy" id="135666"/>
    <lineage>
        <taxon>Eukaryota</taxon>
        <taxon>Metazoa</taxon>
        <taxon>Ecdysozoa</taxon>
        <taxon>Arthropoda</taxon>
        <taxon>Hexapoda</taxon>
        <taxon>Insecta</taxon>
        <taxon>Pterygota</taxon>
        <taxon>Neoptera</taxon>
        <taxon>Endopterygota</taxon>
        <taxon>Hymenoptera</taxon>
        <taxon>Apocrita</taxon>
        <taxon>Aculeata</taxon>
        <taxon>Apoidea</taxon>
        <taxon>Anthophila</taxon>
        <taxon>Apidae</taxon>
        <taxon>Xylocopa</taxon>
        <taxon>Xylocopa</taxon>
    </lineage>
</organism>
<reference evidence="1 2" key="1">
    <citation type="submission" date="2024-08" db="EMBL/GenBank/DDBJ databases">
        <authorList>
            <person name="Will J Nash"/>
            <person name="Angela Man"/>
            <person name="Seanna McTaggart"/>
            <person name="Kendall Baker"/>
            <person name="Tom Barker"/>
            <person name="Leah Catchpole"/>
            <person name="Alex Durrant"/>
            <person name="Karim Gharbi"/>
            <person name="Naomi Irish"/>
            <person name="Gemy Kaithakottil"/>
            <person name="Debby Ku"/>
            <person name="Aaliyah Providence"/>
            <person name="Felix Shaw"/>
            <person name="David Swarbreck"/>
            <person name="Chris Watkins"/>
            <person name="Ann M. McCartney"/>
            <person name="Giulio Formenti"/>
            <person name="Alice Mouton"/>
            <person name="Noel Vella"/>
            <person name="Bjorn M von Reumont"/>
            <person name="Adriana Vella"/>
            <person name="Wilfried Haerty"/>
        </authorList>
    </citation>
    <scope>NUCLEOTIDE SEQUENCE [LARGE SCALE GENOMIC DNA]</scope>
</reference>
<dbReference type="Proteomes" id="UP001642520">
    <property type="component" value="Unassembled WGS sequence"/>
</dbReference>
<proteinExistence type="predicted"/>
<name>A0ABP1NYB4_XYLVO</name>
<dbReference type="InterPro" id="IPR020339">
    <property type="entry name" value="C20orf85-like"/>
</dbReference>
<protein>
    <submittedName>
        <fullName evidence="1">Uncharacterized protein</fullName>
    </submittedName>
</protein>